<accession>A0A9W6XQN1</accession>
<sequence length="152" mass="17059">MKYNTDGDPLNAFSKHVEVITAALGATFVDMIRLKKMYYRKIRVLEQRRQQANRRASSFRMASTGRPILTSTDSGEPQPLMRGQLVTRKSDSSPVRVSPSMTNAVAQVASCNGSIDNNDAWGEEMLRKAETALLHLKKIESNVNGMCRTRPW</sequence>
<name>A0A9W6XQN1_9STRA</name>
<evidence type="ECO:0000313" key="1">
    <source>
        <dbReference type="EMBL" id="GMF43273.1"/>
    </source>
</evidence>
<comment type="caution">
    <text evidence="1">The sequence shown here is derived from an EMBL/GenBank/DDBJ whole genome shotgun (WGS) entry which is preliminary data.</text>
</comment>
<organism evidence="1 2">
    <name type="scientific">Phytophthora fragariaefolia</name>
    <dbReference type="NCBI Taxonomy" id="1490495"/>
    <lineage>
        <taxon>Eukaryota</taxon>
        <taxon>Sar</taxon>
        <taxon>Stramenopiles</taxon>
        <taxon>Oomycota</taxon>
        <taxon>Peronosporomycetes</taxon>
        <taxon>Peronosporales</taxon>
        <taxon>Peronosporaceae</taxon>
        <taxon>Phytophthora</taxon>
    </lineage>
</organism>
<dbReference type="OrthoDB" id="73653at2759"/>
<dbReference type="Proteomes" id="UP001165121">
    <property type="component" value="Unassembled WGS sequence"/>
</dbReference>
<dbReference type="EMBL" id="BSXT01001524">
    <property type="protein sequence ID" value="GMF43273.1"/>
    <property type="molecule type" value="Genomic_DNA"/>
</dbReference>
<keyword evidence="2" id="KW-1185">Reference proteome</keyword>
<evidence type="ECO:0000313" key="2">
    <source>
        <dbReference type="Proteomes" id="UP001165121"/>
    </source>
</evidence>
<reference evidence="1" key="1">
    <citation type="submission" date="2023-04" db="EMBL/GenBank/DDBJ databases">
        <title>Phytophthora fragariaefolia NBRC 109709.</title>
        <authorList>
            <person name="Ichikawa N."/>
            <person name="Sato H."/>
            <person name="Tonouchi N."/>
        </authorList>
    </citation>
    <scope>NUCLEOTIDE SEQUENCE</scope>
    <source>
        <strain evidence="1">NBRC 109709</strain>
    </source>
</reference>
<dbReference type="AlphaFoldDB" id="A0A9W6XQN1"/>
<proteinExistence type="predicted"/>
<gene>
    <name evidence="1" type="ORF">Pfra01_001457000</name>
</gene>
<protein>
    <submittedName>
        <fullName evidence="1">Unnamed protein product</fullName>
    </submittedName>
</protein>